<dbReference type="Proteomes" id="UP000555756">
    <property type="component" value="Unassembled WGS sequence"/>
</dbReference>
<evidence type="ECO:0008006" key="3">
    <source>
        <dbReference type="Google" id="ProtNLM"/>
    </source>
</evidence>
<dbReference type="SUPFAM" id="SSF88874">
    <property type="entry name" value="Receptor-binding domain of short tail fibre protein gp12"/>
    <property type="match status" value="1"/>
</dbReference>
<evidence type="ECO:0000313" key="2">
    <source>
        <dbReference type="Proteomes" id="UP000555756"/>
    </source>
</evidence>
<name>A0A7W4JW63_9PROT</name>
<protein>
    <recommendedName>
        <fullName evidence="3">Microcystin-dependent protein</fullName>
    </recommendedName>
</protein>
<proteinExistence type="predicted"/>
<dbReference type="EMBL" id="JABEQF010000025">
    <property type="protein sequence ID" value="MBB2191885.1"/>
    <property type="molecule type" value="Genomic_DNA"/>
</dbReference>
<keyword evidence="2" id="KW-1185">Reference proteome</keyword>
<organism evidence="1 2">
    <name type="scientific">Gluconacetobacter azotocaptans</name>
    <dbReference type="NCBI Taxonomy" id="142834"/>
    <lineage>
        <taxon>Bacteria</taxon>
        <taxon>Pseudomonadati</taxon>
        <taxon>Pseudomonadota</taxon>
        <taxon>Alphaproteobacteria</taxon>
        <taxon>Acetobacterales</taxon>
        <taxon>Acetobacteraceae</taxon>
        <taxon>Gluconacetobacter</taxon>
    </lineage>
</organism>
<gene>
    <name evidence="1" type="ORF">HLH34_18295</name>
</gene>
<accession>A0A7W4JW63</accession>
<dbReference type="RefSeq" id="WP_183120992.1">
    <property type="nucleotide sequence ID" value="NZ_JABEQF010000025.1"/>
</dbReference>
<dbReference type="AlphaFoldDB" id="A0A7W4JW63"/>
<comment type="caution">
    <text evidence="1">The sequence shown here is derived from an EMBL/GenBank/DDBJ whole genome shotgun (WGS) entry which is preliminary data.</text>
</comment>
<sequence>MSSYVPIGTIIASIVPPTTAMGNWLPCDGSAIPPQFTELCTLLNDRNTPNLIGRTLIGAGSFAAAQTTQTDLLDPNFTALSGDRASQVTALQIGDTGGEATHALTIGQLPSHTHTINNGNFGYHRRSFEGDSGADLPFEVNPSTKVGGTDESGKNEGHYNVQPYYAITYFILAG</sequence>
<evidence type="ECO:0000313" key="1">
    <source>
        <dbReference type="EMBL" id="MBB2191885.1"/>
    </source>
</evidence>
<reference evidence="1 2" key="1">
    <citation type="submission" date="2020-04" db="EMBL/GenBank/DDBJ databases">
        <title>Description of novel Gluconacetobacter.</title>
        <authorList>
            <person name="Sombolestani A."/>
        </authorList>
    </citation>
    <scope>NUCLEOTIDE SEQUENCE [LARGE SCALE GENOMIC DNA]</scope>
    <source>
        <strain evidence="1 2">LMG 21311</strain>
    </source>
</reference>